<evidence type="ECO:0000256" key="1">
    <source>
        <dbReference type="SAM" id="Phobius"/>
    </source>
</evidence>
<reference evidence="2" key="1">
    <citation type="submission" date="2020-10" db="EMBL/GenBank/DDBJ databases">
        <authorList>
            <person name="Gilroy R."/>
        </authorList>
    </citation>
    <scope>NUCLEOTIDE SEQUENCE</scope>
    <source>
        <strain evidence="2">11300</strain>
    </source>
</reference>
<dbReference type="NCBIfam" id="TIGR02862">
    <property type="entry name" value="spore_BofA"/>
    <property type="match status" value="1"/>
</dbReference>
<gene>
    <name evidence="2" type="ORF">IAD16_04135</name>
</gene>
<evidence type="ECO:0000313" key="3">
    <source>
        <dbReference type="Proteomes" id="UP000824091"/>
    </source>
</evidence>
<feature type="transmembrane region" description="Helical" evidence="1">
    <location>
        <begin position="6"/>
        <end position="26"/>
    </location>
</feature>
<dbReference type="Proteomes" id="UP000824091">
    <property type="component" value="Unassembled WGS sequence"/>
</dbReference>
<keyword evidence="1" id="KW-0812">Transmembrane</keyword>
<accession>A0A9D1L806</accession>
<dbReference type="AlphaFoldDB" id="A0A9D1L806"/>
<comment type="caution">
    <text evidence="2">The sequence shown here is derived from an EMBL/GenBank/DDBJ whole genome shotgun (WGS) entry which is preliminary data.</text>
</comment>
<dbReference type="InterPro" id="IPR010001">
    <property type="entry name" value="BofA"/>
</dbReference>
<protein>
    <submittedName>
        <fullName evidence="2">Pro-sigmaK processing inhibitor BofA family protein</fullName>
    </submittedName>
</protein>
<feature type="transmembrane region" description="Helical" evidence="1">
    <location>
        <begin position="33"/>
        <end position="52"/>
    </location>
</feature>
<dbReference type="EMBL" id="DVMO01000060">
    <property type="protein sequence ID" value="HIU27545.1"/>
    <property type="molecule type" value="Genomic_DNA"/>
</dbReference>
<name>A0A9D1L806_9FIRM</name>
<feature type="transmembrane region" description="Helical" evidence="1">
    <location>
        <begin position="58"/>
        <end position="84"/>
    </location>
</feature>
<keyword evidence="1" id="KW-0472">Membrane</keyword>
<sequence length="85" mass="9053">MGLDIGIFLTYVGAILLIFIFGRIFVWPMKVVLKLALNSLIGGAAILLVNALGAQWDIFIPLNILNALIVGVLGLPGAVLLLILQ</sequence>
<evidence type="ECO:0000313" key="2">
    <source>
        <dbReference type="EMBL" id="HIU27545.1"/>
    </source>
</evidence>
<keyword evidence="1" id="KW-1133">Transmembrane helix</keyword>
<reference evidence="2" key="2">
    <citation type="journal article" date="2021" name="PeerJ">
        <title>Extensive microbial diversity within the chicken gut microbiome revealed by metagenomics and culture.</title>
        <authorList>
            <person name="Gilroy R."/>
            <person name="Ravi A."/>
            <person name="Getino M."/>
            <person name="Pursley I."/>
            <person name="Horton D.L."/>
            <person name="Alikhan N.F."/>
            <person name="Baker D."/>
            <person name="Gharbi K."/>
            <person name="Hall N."/>
            <person name="Watson M."/>
            <person name="Adriaenssens E.M."/>
            <person name="Foster-Nyarko E."/>
            <person name="Jarju S."/>
            <person name="Secka A."/>
            <person name="Antonio M."/>
            <person name="Oren A."/>
            <person name="Chaudhuri R.R."/>
            <person name="La Ragione R."/>
            <person name="Hildebrand F."/>
            <person name="Pallen M.J."/>
        </authorList>
    </citation>
    <scope>NUCLEOTIDE SEQUENCE</scope>
    <source>
        <strain evidence="2">11300</strain>
    </source>
</reference>
<proteinExistence type="predicted"/>
<dbReference type="Pfam" id="PF07441">
    <property type="entry name" value="BofA"/>
    <property type="match status" value="1"/>
</dbReference>
<organism evidence="2 3">
    <name type="scientific">Candidatus Fimisoma avicola</name>
    <dbReference type="NCBI Taxonomy" id="2840826"/>
    <lineage>
        <taxon>Bacteria</taxon>
        <taxon>Bacillati</taxon>
        <taxon>Bacillota</taxon>
        <taxon>Clostridia</taxon>
        <taxon>Eubacteriales</taxon>
        <taxon>Candidatus Fimisoma</taxon>
    </lineage>
</organism>